<evidence type="ECO:0000313" key="3">
    <source>
        <dbReference type="EMBL" id="EWM30666.1"/>
    </source>
</evidence>
<feature type="region of interest" description="Disordered" evidence="1">
    <location>
        <begin position="220"/>
        <end position="273"/>
    </location>
</feature>
<sequence>MSCKTCLGKFFGILGSNIFFVALVAMVAAVFTQRWAVSSQRDVSVAGMPTNADLQFGIFDMSARVMQEGKVQWSQYSYTWCNAKETTDDGAPWTNERMYCNLLLTAQACSIISLATGLTAGVIAAFLSAGVIVNKRFREIACASSFFMLVQFTSALLTFACWFGINTKINNDLDKAFPGIFVRPSYSAFLAVICAGLVLLGFITTSALGGCGKTAARKVAEEEEESEDEEEGRAAHAPRQARDKKAKAGAPQPGAQRAAHAQAAGGEEMKESQ</sequence>
<feature type="compositionally biased region" description="Low complexity" evidence="1">
    <location>
        <begin position="248"/>
        <end position="266"/>
    </location>
</feature>
<feature type="transmembrane region" description="Helical" evidence="2">
    <location>
        <begin position="111"/>
        <end position="133"/>
    </location>
</feature>
<keyword evidence="2" id="KW-0812">Transmembrane</keyword>
<proteinExistence type="predicted"/>
<evidence type="ECO:0000256" key="1">
    <source>
        <dbReference type="SAM" id="MobiDB-lite"/>
    </source>
</evidence>
<keyword evidence="2" id="KW-1133">Transmembrane helix</keyword>
<keyword evidence="4" id="KW-1185">Reference proteome</keyword>
<feature type="transmembrane region" description="Helical" evidence="2">
    <location>
        <begin position="145"/>
        <end position="165"/>
    </location>
</feature>
<evidence type="ECO:0000256" key="2">
    <source>
        <dbReference type="SAM" id="Phobius"/>
    </source>
</evidence>
<dbReference type="AlphaFoldDB" id="W7UD03"/>
<comment type="caution">
    <text evidence="3">The sequence shown here is derived from an EMBL/GenBank/DDBJ whole genome shotgun (WGS) entry which is preliminary data.</text>
</comment>
<feature type="transmembrane region" description="Helical" evidence="2">
    <location>
        <begin position="185"/>
        <end position="208"/>
    </location>
</feature>
<feature type="transmembrane region" description="Helical" evidence="2">
    <location>
        <begin position="12"/>
        <end position="31"/>
    </location>
</feature>
<dbReference type="OrthoDB" id="10323669at2759"/>
<reference evidence="3 4" key="1">
    <citation type="journal article" date="2014" name="Mol. Plant">
        <title>Chromosome Scale Genome Assembly and Transcriptome Profiling of Nannochloropsis gaditana in Nitrogen Depletion.</title>
        <authorList>
            <person name="Corteggiani Carpinelli E."/>
            <person name="Telatin A."/>
            <person name="Vitulo N."/>
            <person name="Forcato C."/>
            <person name="D'Angelo M."/>
            <person name="Schiavon R."/>
            <person name="Vezzi A."/>
            <person name="Giacometti G.M."/>
            <person name="Morosinotto T."/>
            <person name="Valle G."/>
        </authorList>
    </citation>
    <scope>NUCLEOTIDE SEQUENCE [LARGE SCALE GENOMIC DNA]</scope>
    <source>
        <strain evidence="3 4">B-31</strain>
    </source>
</reference>
<name>W7UD03_9STRA</name>
<gene>
    <name evidence="3" type="ORF">Naga_100091g11</name>
</gene>
<dbReference type="Proteomes" id="UP000019335">
    <property type="component" value="Chromosome 1"/>
</dbReference>
<dbReference type="EMBL" id="AZIL01000001">
    <property type="protein sequence ID" value="EWM30666.1"/>
    <property type="molecule type" value="Genomic_DNA"/>
</dbReference>
<evidence type="ECO:0000313" key="4">
    <source>
        <dbReference type="Proteomes" id="UP000019335"/>
    </source>
</evidence>
<organism evidence="3 4">
    <name type="scientific">Nannochloropsis gaditana</name>
    <dbReference type="NCBI Taxonomy" id="72520"/>
    <lineage>
        <taxon>Eukaryota</taxon>
        <taxon>Sar</taxon>
        <taxon>Stramenopiles</taxon>
        <taxon>Ochrophyta</taxon>
        <taxon>Eustigmatophyceae</taxon>
        <taxon>Eustigmatales</taxon>
        <taxon>Monodopsidaceae</taxon>
        <taxon>Nannochloropsis</taxon>
    </lineage>
</organism>
<feature type="compositionally biased region" description="Acidic residues" evidence="1">
    <location>
        <begin position="221"/>
        <end position="231"/>
    </location>
</feature>
<protein>
    <submittedName>
        <fullName evidence="3">Uncharacterized protein</fullName>
    </submittedName>
</protein>
<dbReference type="Gene3D" id="1.20.140.150">
    <property type="match status" value="1"/>
</dbReference>
<accession>W7UD03</accession>
<keyword evidence="2" id="KW-0472">Membrane</keyword>